<dbReference type="GO" id="GO:0005737">
    <property type="term" value="C:cytoplasm"/>
    <property type="evidence" value="ECO:0007669"/>
    <property type="project" value="TreeGrafter"/>
</dbReference>
<comment type="similarity">
    <text evidence="2 6">Belongs to the peroxisomal membrane protein PXMP2/4 family.</text>
</comment>
<evidence type="ECO:0000256" key="3">
    <source>
        <dbReference type="ARBA" id="ARBA00022692"/>
    </source>
</evidence>
<gene>
    <name evidence="7" type="ORF">WJX84_005057</name>
</gene>
<proteinExistence type="inferred from homology"/>
<comment type="caution">
    <text evidence="7">The sequence shown here is derived from an EMBL/GenBank/DDBJ whole genome shotgun (WGS) entry which is preliminary data.</text>
</comment>
<sequence length="212" mass="22937">MISRVLGSVQQALRGKHQIHTASTTGQAAVPSWAVGVAKSAATCGLITSVGDVLAQAVTRGQGQASDFAATDLSRAARMGGYGLLFYGPFQYKWYPFLDNLWPTHSLRHTLCKIASNQLILGPIILITSFSWNFALQHRLDQLPEKLQRDGLPTMINGWTFWIPAAAVNFTIVPLHLRLAFMSTCGVCWTGYLSSQANDAADAETDALTNAA</sequence>
<dbReference type="EMBL" id="JALJOV010000272">
    <property type="protein sequence ID" value="KAK9865193.1"/>
    <property type="molecule type" value="Genomic_DNA"/>
</dbReference>
<dbReference type="AlphaFoldDB" id="A0AAW1T7I8"/>
<evidence type="ECO:0000256" key="2">
    <source>
        <dbReference type="ARBA" id="ARBA00006824"/>
    </source>
</evidence>
<evidence type="ECO:0000256" key="6">
    <source>
        <dbReference type="RuleBase" id="RU363053"/>
    </source>
</evidence>
<evidence type="ECO:0000313" key="7">
    <source>
        <dbReference type="EMBL" id="KAK9865193.1"/>
    </source>
</evidence>
<evidence type="ECO:0000256" key="4">
    <source>
        <dbReference type="ARBA" id="ARBA00022989"/>
    </source>
</evidence>
<keyword evidence="4 6" id="KW-1133">Transmembrane helix</keyword>
<feature type="transmembrane region" description="Helical" evidence="6">
    <location>
        <begin position="118"/>
        <end position="136"/>
    </location>
</feature>
<dbReference type="InterPro" id="IPR007248">
    <property type="entry name" value="Mpv17_PMP22"/>
</dbReference>
<organism evidence="7 8">
    <name type="scientific">Apatococcus fuscideae</name>
    <dbReference type="NCBI Taxonomy" id="2026836"/>
    <lineage>
        <taxon>Eukaryota</taxon>
        <taxon>Viridiplantae</taxon>
        <taxon>Chlorophyta</taxon>
        <taxon>core chlorophytes</taxon>
        <taxon>Trebouxiophyceae</taxon>
        <taxon>Chlorellales</taxon>
        <taxon>Chlorellaceae</taxon>
        <taxon>Apatococcus</taxon>
    </lineage>
</organism>
<dbReference type="PANTHER" id="PTHR11266:SF91">
    <property type="entry name" value="EXPRESSED PROTEIN"/>
    <property type="match status" value="1"/>
</dbReference>
<evidence type="ECO:0000313" key="8">
    <source>
        <dbReference type="Proteomes" id="UP001485043"/>
    </source>
</evidence>
<dbReference type="Pfam" id="PF04117">
    <property type="entry name" value="Mpv17_PMP22"/>
    <property type="match status" value="1"/>
</dbReference>
<accession>A0AAW1T7I8</accession>
<reference evidence="7 8" key="1">
    <citation type="journal article" date="2024" name="Nat. Commun.">
        <title>Phylogenomics reveals the evolutionary origins of lichenization in chlorophyte algae.</title>
        <authorList>
            <person name="Puginier C."/>
            <person name="Libourel C."/>
            <person name="Otte J."/>
            <person name="Skaloud P."/>
            <person name="Haon M."/>
            <person name="Grisel S."/>
            <person name="Petersen M."/>
            <person name="Berrin J.G."/>
            <person name="Delaux P.M."/>
            <person name="Dal Grande F."/>
            <person name="Keller J."/>
        </authorList>
    </citation>
    <scope>NUCLEOTIDE SEQUENCE [LARGE SCALE GENOMIC DNA]</scope>
    <source>
        <strain evidence="7 8">SAG 2523</strain>
    </source>
</reference>
<comment type="subcellular location">
    <subcellularLocation>
        <location evidence="1">Membrane</location>
        <topology evidence="1">Multi-pass membrane protein</topology>
    </subcellularLocation>
</comment>
<evidence type="ECO:0000256" key="5">
    <source>
        <dbReference type="ARBA" id="ARBA00023136"/>
    </source>
</evidence>
<feature type="transmembrane region" description="Helical" evidence="6">
    <location>
        <begin position="156"/>
        <end position="177"/>
    </location>
</feature>
<dbReference type="GO" id="GO:0016020">
    <property type="term" value="C:membrane"/>
    <property type="evidence" value="ECO:0007669"/>
    <property type="project" value="UniProtKB-SubCell"/>
</dbReference>
<dbReference type="Proteomes" id="UP001485043">
    <property type="component" value="Unassembled WGS sequence"/>
</dbReference>
<keyword evidence="5 6" id="KW-0472">Membrane</keyword>
<keyword evidence="3 6" id="KW-0812">Transmembrane</keyword>
<evidence type="ECO:0000256" key="1">
    <source>
        <dbReference type="ARBA" id="ARBA00004141"/>
    </source>
</evidence>
<dbReference type="PANTHER" id="PTHR11266">
    <property type="entry name" value="PEROXISOMAL MEMBRANE PROTEIN 2, PXMP2 MPV17"/>
    <property type="match status" value="1"/>
</dbReference>
<protein>
    <submittedName>
        <fullName evidence="7">Uncharacterized protein</fullName>
    </submittedName>
</protein>
<name>A0AAW1T7I8_9CHLO</name>
<keyword evidence="8" id="KW-1185">Reference proteome</keyword>